<dbReference type="EMBL" id="QJNS01000104">
    <property type="protein sequence ID" value="RYO87170.1"/>
    <property type="molecule type" value="Genomic_DNA"/>
</dbReference>
<dbReference type="InterPro" id="IPR019026">
    <property type="entry name" value="Peptidase_M64_IgA"/>
</dbReference>
<keyword evidence="2" id="KW-1185">Reference proteome</keyword>
<dbReference type="InterPro" id="IPR024079">
    <property type="entry name" value="MetalloPept_cat_dom_sf"/>
</dbReference>
<evidence type="ECO:0000313" key="1">
    <source>
        <dbReference type="EMBL" id="RYO87170.1"/>
    </source>
</evidence>
<dbReference type="Proteomes" id="UP000294003">
    <property type="component" value="Unassembled WGS sequence"/>
</dbReference>
<evidence type="ECO:0008006" key="3">
    <source>
        <dbReference type="Google" id="ProtNLM"/>
    </source>
</evidence>
<reference evidence="1 2" key="1">
    <citation type="submission" date="2018-06" db="EMBL/GenBank/DDBJ databases">
        <title>Complete Genomes of Monosporascus.</title>
        <authorList>
            <person name="Robinson A.J."/>
            <person name="Natvig D.O."/>
        </authorList>
    </citation>
    <scope>NUCLEOTIDE SEQUENCE [LARGE SCALE GENOMIC DNA]</scope>
    <source>
        <strain evidence="1 2">CBS 609.92</strain>
    </source>
</reference>
<protein>
    <recommendedName>
        <fullName evidence="3">Peptidase M64 N-terminal domain-containing protein</fullName>
    </recommendedName>
</protein>
<comment type="caution">
    <text evidence="1">The sequence shown here is derived from an EMBL/GenBank/DDBJ whole genome shotgun (WGS) entry which is preliminary data.</text>
</comment>
<organism evidence="1 2">
    <name type="scientific">Monosporascus cannonballus</name>
    <dbReference type="NCBI Taxonomy" id="155416"/>
    <lineage>
        <taxon>Eukaryota</taxon>
        <taxon>Fungi</taxon>
        <taxon>Dikarya</taxon>
        <taxon>Ascomycota</taxon>
        <taxon>Pezizomycotina</taxon>
        <taxon>Sordariomycetes</taxon>
        <taxon>Xylariomycetidae</taxon>
        <taxon>Xylariales</taxon>
        <taxon>Xylariales incertae sedis</taxon>
        <taxon>Monosporascus</taxon>
    </lineage>
</organism>
<evidence type="ECO:0000313" key="2">
    <source>
        <dbReference type="Proteomes" id="UP000294003"/>
    </source>
</evidence>
<accession>A0ABY0H7Z6</accession>
<gene>
    <name evidence="1" type="ORF">DL762_004374</name>
</gene>
<name>A0ABY0H7Z6_9PEZI</name>
<dbReference type="Pfam" id="PF09471">
    <property type="entry name" value="Peptidase_M64"/>
    <property type="match status" value="1"/>
</dbReference>
<sequence length="535" mass="58812">MVVALEQEAGGTYLSSPASTSTMNILKSFLVGAATVRAALGQLCEHQWEGKFADHEVDGVPYLRARQDVTPPPLEIRPLIVNGPSSNRIDLIFFGDGYTQGEKDKFFDDALFLATNLTDGQTFADVLPVMNFWAGFSPSVDSGIGKGGHPLDTVYGLYRDGTELRGVYYAKPQVARAACQSTDACDYPILLGNDPFYGGLGGTFTVVTASPINGPAVLRHELGHSIIGVGEEYDGGTVYRGVNAAQSLNSVPWTQWYTNPSTEPKIQRTNMPIQAYPWTLLNTSQSWSRTFTSAGTYDSHLLQFSVSGMTASSDLRVEIDGKDVGWEANPAVGVDRFIYNMKFDEALAPGEHKLTFTLLNEEIEGSAQLCNLEVLEYGNEAEFDFEPRYYGLYPTFSATNRTTYRPTNNLCLMRDTYSPDFCNACIEGLWLSLLGPLSLIENVTQAARPDGSTNVTVDLLPLADFRRVPNAHDEAYTILWYGADEDTVLEGWTNSTSALIGPGVTAFGIEVRFWTEQVRVDRGGVLVQKRRYTVE</sequence>
<proteinExistence type="predicted"/>
<dbReference type="Gene3D" id="3.40.390.10">
    <property type="entry name" value="Collagenase (Catalytic Domain)"/>
    <property type="match status" value="1"/>
</dbReference>